<dbReference type="Pfam" id="PF08498">
    <property type="entry name" value="Sterol_MT_C"/>
    <property type="match status" value="1"/>
</dbReference>
<keyword evidence="2 5" id="KW-0808">Transferase</keyword>
<comment type="caution">
    <text evidence="8">The sequence shown here is derived from an EMBL/GenBank/DDBJ whole genome shotgun (WGS) entry which is preliminary data.</text>
</comment>
<dbReference type="InterPro" id="IPR029063">
    <property type="entry name" value="SAM-dependent_MTases_sf"/>
</dbReference>
<dbReference type="SUPFAM" id="SSF53335">
    <property type="entry name" value="S-adenosyl-L-methionine-dependent methyltransferases"/>
    <property type="match status" value="1"/>
</dbReference>
<dbReference type="GO" id="GO:0032259">
    <property type="term" value="P:methylation"/>
    <property type="evidence" value="ECO:0007669"/>
    <property type="project" value="UniProtKB-KW"/>
</dbReference>
<evidence type="ECO:0000256" key="3">
    <source>
        <dbReference type="ARBA" id="ARBA00022691"/>
    </source>
</evidence>
<dbReference type="GO" id="GO:0003838">
    <property type="term" value="F:sterol 24-C-methyltransferase activity"/>
    <property type="evidence" value="ECO:0007669"/>
    <property type="project" value="TreeGrafter"/>
</dbReference>
<name>A0A1U7LVJ6_NEOID</name>
<feature type="domain" description="SAM-dependent methyltransferase Erg6/SMT-type" evidence="7">
    <location>
        <begin position="69"/>
        <end position="364"/>
    </location>
</feature>
<dbReference type="STRING" id="1198029.A0A1U7LVJ6"/>
<dbReference type="PANTHER" id="PTHR44068">
    <property type="entry name" value="ZGC:194242"/>
    <property type="match status" value="1"/>
</dbReference>
<dbReference type="PANTHER" id="PTHR44068:SF1">
    <property type="entry name" value="HYPOTHETICAL LOC100005854"/>
    <property type="match status" value="1"/>
</dbReference>
<dbReference type="Proteomes" id="UP000186594">
    <property type="component" value="Unassembled WGS sequence"/>
</dbReference>
<evidence type="ECO:0000313" key="8">
    <source>
        <dbReference type="EMBL" id="OLL26572.1"/>
    </source>
</evidence>
<dbReference type="InterPro" id="IPR050447">
    <property type="entry name" value="Erg6_SMT_methyltransf"/>
</dbReference>
<dbReference type="Gene3D" id="3.40.50.150">
    <property type="entry name" value="Vaccinia Virus protein VP39"/>
    <property type="match status" value="1"/>
</dbReference>
<dbReference type="GO" id="GO:0005783">
    <property type="term" value="C:endoplasmic reticulum"/>
    <property type="evidence" value="ECO:0007669"/>
    <property type="project" value="TreeGrafter"/>
</dbReference>
<keyword evidence="6" id="KW-0444">Lipid biosynthesis</keyword>
<keyword evidence="9" id="KW-1185">Reference proteome</keyword>
<evidence type="ECO:0000256" key="4">
    <source>
        <dbReference type="ARBA" id="ARBA00038188"/>
    </source>
</evidence>
<evidence type="ECO:0000256" key="2">
    <source>
        <dbReference type="ARBA" id="ARBA00022679"/>
    </source>
</evidence>
<proteinExistence type="inferred from homology"/>
<evidence type="ECO:0000313" key="9">
    <source>
        <dbReference type="Proteomes" id="UP000186594"/>
    </source>
</evidence>
<evidence type="ECO:0000256" key="1">
    <source>
        <dbReference type="ARBA" id="ARBA00022603"/>
    </source>
</evidence>
<dbReference type="EC" id="2.1.1.-" evidence="6"/>
<keyword evidence="6" id="KW-0753">Steroid metabolism</keyword>
<dbReference type="InterPro" id="IPR013705">
    <property type="entry name" value="Sterol_MeTrfase_C"/>
</dbReference>
<comment type="similarity">
    <text evidence="4 5 6">Belongs to the class I-like SAM-binding methyltransferase superfamily. Erg6/SMT family.</text>
</comment>
<keyword evidence="3 5" id="KW-0949">S-adenosyl-L-methionine</keyword>
<dbReference type="OrthoDB" id="540004at2759"/>
<accession>A0A1U7LVJ6</accession>
<reference evidence="8 9" key="1">
    <citation type="submission" date="2016-04" db="EMBL/GenBank/DDBJ databases">
        <title>Evolutionary innovation and constraint leading to complex multicellularity in the Ascomycota.</title>
        <authorList>
            <person name="Cisse O."/>
            <person name="Nguyen A."/>
            <person name="Hewitt D.A."/>
            <person name="Jedd G."/>
            <person name="Stajich J.E."/>
        </authorList>
    </citation>
    <scope>NUCLEOTIDE SEQUENCE [LARGE SCALE GENOMIC DNA]</scope>
    <source>
        <strain evidence="8 9">DAH-3</strain>
    </source>
</reference>
<gene>
    <name evidence="8" type="ORF">NEOLI_003135</name>
</gene>
<evidence type="ECO:0000256" key="5">
    <source>
        <dbReference type="PROSITE-ProRule" id="PRU01022"/>
    </source>
</evidence>
<evidence type="ECO:0000256" key="6">
    <source>
        <dbReference type="RuleBase" id="RU362025"/>
    </source>
</evidence>
<dbReference type="InterPro" id="IPR013216">
    <property type="entry name" value="Methyltransf_11"/>
</dbReference>
<keyword evidence="6" id="KW-1207">Sterol metabolism</keyword>
<dbReference type="AlphaFoldDB" id="A0A1U7LVJ6"/>
<dbReference type="Pfam" id="PF08241">
    <property type="entry name" value="Methyltransf_11"/>
    <property type="match status" value="1"/>
</dbReference>
<dbReference type="PROSITE" id="PS51685">
    <property type="entry name" value="SAM_MT_ERG6_SMT"/>
    <property type="match status" value="1"/>
</dbReference>
<sequence>MTSQHVQQDLKNDLEFSRALHGNNVSAKKGFSAMLSKSSNAQQATVKSYFSFWGQKPGQETEEEKKALSSNYYKDFYEFGWCKSFHFSRYYPGEPFHQAMARHEHYIASKMNIQDNYNVLDVGCGVGGPACEISTFTDANITGLNINDYQIERARNYIARRGLSEKIKFVKGDFMQMPFDDASFDAAYAFEATCHASKLEGVYGEIYRVLKPGGICGMNEWVMTDVYDASDPEQQKLKHYIEIGSGVTKLSTLSDARNAFKKVGFEILLEDDLAAHGDIIPWYYPIAGQLKHVANWSDFFMMLAISNFGRTIVNYIIGGLEMIGLAPAGTQQYHKILTRNAVALVASGEKGIFTPMMLFVCKKPEA</sequence>
<dbReference type="EMBL" id="LXFE01000166">
    <property type="protein sequence ID" value="OLL26572.1"/>
    <property type="molecule type" value="Genomic_DNA"/>
</dbReference>
<dbReference type="InterPro" id="IPR030384">
    <property type="entry name" value="MeTrfase_SMT"/>
</dbReference>
<evidence type="ECO:0000259" key="7">
    <source>
        <dbReference type="PROSITE" id="PS51685"/>
    </source>
</evidence>
<keyword evidence="6" id="KW-0756">Sterol biosynthesis</keyword>
<protein>
    <recommendedName>
        <fullName evidence="6">Sterol 24-C-methyltransferase</fullName>
        <ecNumber evidence="6">2.1.1.-</ecNumber>
    </recommendedName>
    <alternativeName>
        <fullName evidence="6">Delta(24)-sterol C-methyltransferase</fullName>
    </alternativeName>
</protein>
<organism evidence="8 9">
    <name type="scientific">Neolecta irregularis (strain DAH-3)</name>
    <dbReference type="NCBI Taxonomy" id="1198029"/>
    <lineage>
        <taxon>Eukaryota</taxon>
        <taxon>Fungi</taxon>
        <taxon>Dikarya</taxon>
        <taxon>Ascomycota</taxon>
        <taxon>Taphrinomycotina</taxon>
        <taxon>Neolectales</taxon>
        <taxon>Neolectaceae</taxon>
        <taxon>Neolecta</taxon>
    </lineage>
</organism>
<dbReference type="CDD" id="cd02440">
    <property type="entry name" value="AdoMet_MTases"/>
    <property type="match status" value="1"/>
</dbReference>
<keyword evidence="6" id="KW-0752">Steroid biosynthesis</keyword>
<keyword evidence="1 5" id="KW-0489">Methyltransferase</keyword>
<dbReference type="OMA" id="KNNAAHR"/>
<comment type="function">
    <text evidence="6">Catalyzes the transfer of methyl groups from S-adenosyl-methionine to the C-24 of sterols.</text>
</comment>
<keyword evidence="6" id="KW-0443">Lipid metabolism</keyword>
<comment type="pathway">
    <text evidence="6">Steroid metabolism.</text>
</comment>
<dbReference type="GO" id="GO:0006696">
    <property type="term" value="P:ergosterol biosynthetic process"/>
    <property type="evidence" value="ECO:0007669"/>
    <property type="project" value="TreeGrafter"/>
</dbReference>